<sequence length="109" mass="12670">MNSFVQHALVVVKDVIDNWGAITVVSIIIGSGYRILNKKQELRDKAQEDQLLIMRQEIKRIELGEAIHHDYGLQIVSGIFDEYTSLGGNHYAHEIYEKYKKEKEHENIF</sequence>
<comment type="caution">
    <text evidence="2">The sequence shown here is derived from an EMBL/GenBank/DDBJ whole genome shotgun (WGS) entry which is preliminary data.</text>
</comment>
<name>A0A0V8CZI5_LACLL</name>
<evidence type="ECO:0000313" key="2">
    <source>
        <dbReference type="EMBL" id="KSU06549.1"/>
    </source>
</evidence>
<accession>A0A0V8CZI5</accession>
<dbReference type="AlphaFoldDB" id="A0A0V8CZI5"/>
<gene>
    <name evidence="2" type="ORF">KF282_0985</name>
</gene>
<dbReference type="EMBL" id="LKLN01000028">
    <property type="protein sequence ID" value="KSU06549.1"/>
    <property type="molecule type" value="Genomic_DNA"/>
</dbReference>
<proteinExistence type="predicted"/>
<protein>
    <submittedName>
        <fullName evidence="2">Phage protein</fullName>
    </submittedName>
</protein>
<dbReference type="RefSeq" id="WP_058219389.1">
    <property type="nucleotide sequence ID" value="NZ_LKLN01000028.1"/>
</dbReference>
<organism evidence="2 3">
    <name type="scientific">Lactococcus lactis subsp. lactis</name>
    <name type="common">Streptococcus lactis</name>
    <dbReference type="NCBI Taxonomy" id="1360"/>
    <lineage>
        <taxon>Bacteria</taxon>
        <taxon>Bacillati</taxon>
        <taxon>Bacillota</taxon>
        <taxon>Bacilli</taxon>
        <taxon>Lactobacillales</taxon>
        <taxon>Streptococcaceae</taxon>
        <taxon>Lactococcus</taxon>
    </lineage>
</organism>
<dbReference type="PATRIC" id="fig|1360.105.peg.1865"/>
<evidence type="ECO:0000313" key="3">
    <source>
        <dbReference type="Proteomes" id="UP000053058"/>
    </source>
</evidence>
<reference evidence="3" key="1">
    <citation type="submission" date="2015-10" db="EMBL/GenBank/DDBJ databases">
        <title>Draft Genome Sequences of 11 Lactococcus lactis subspecies cremoris strains.</title>
        <authorList>
            <person name="Wels M."/>
            <person name="Backus L."/>
            <person name="Boekhorst J."/>
            <person name="Dijkstra A."/>
            <person name="Beerthuizen M."/>
            <person name="Kelly W."/>
            <person name="Siezen R."/>
            <person name="Bachmann H."/>
            <person name="Van Hijum S."/>
        </authorList>
    </citation>
    <scope>NUCLEOTIDE SEQUENCE [LARGE SCALE GENOMIC DNA]</scope>
    <source>
        <strain evidence="3">KF282</strain>
    </source>
</reference>
<dbReference type="Proteomes" id="UP000053058">
    <property type="component" value="Unassembled WGS sequence"/>
</dbReference>
<keyword evidence="1" id="KW-0812">Transmembrane</keyword>
<evidence type="ECO:0000256" key="1">
    <source>
        <dbReference type="SAM" id="Phobius"/>
    </source>
</evidence>
<keyword evidence="1" id="KW-0472">Membrane</keyword>
<keyword evidence="1" id="KW-1133">Transmembrane helix</keyword>
<feature type="transmembrane region" description="Helical" evidence="1">
    <location>
        <begin position="19"/>
        <end position="36"/>
    </location>
</feature>